<organism evidence="3 4">
    <name type="scientific">Posidoniimonas polymericola</name>
    <dbReference type="NCBI Taxonomy" id="2528002"/>
    <lineage>
        <taxon>Bacteria</taxon>
        <taxon>Pseudomonadati</taxon>
        <taxon>Planctomycetota</taxon>
        <taxon>Planctomycetia</taxon>
        <taxon>Pirellulales</taxon>
        <taxon>Lacipirellulaceae</taxon>
        <taxon>Posidoniimonas</taxon>
    </lineage>
</organism>
<comment type="caution">
    <text evidence="3">The sequence shown here is derived from an EMBL/GenBank/DDBJ whole genome shotgun (WGS) entry which is preliminary data.</text>
</comment>
<proteinExistence type="predicted"/>
<accession>A0A5C5YFK3</accession>
<feature type="region of interest" description="Disordered" evidence="1">
    <location>
        <begin position="367"/>
        <end position="386"/>
    </location>
</feature>
<evidence type="ECO:0000313" key="3">
    <source>
        <dbReference type="EMBL" id="TWT73583.1"/>
    </source>
</evidence>
<keyword evidence="4" id="KW-1185">Reference proteome</keyword>
<gene>
    <name evidence="3" type="ORF">Pla123a_39190</name>
</gene>
<evidence type="ECO:0000313" key="4">
    <source>
        <dbReference type="Proteomes" id="UP000318478"/>
    </source>
</evidence>
<sequence length="478" mass="51700" precursor="true">MISRLLATLLGLFASSVGPHARADDAASVRVEILVAEAEKLYRTEKTPQAIAKYDQASALAFAEGAVGRAFELSRTAAAILQASGEEAKAGQRLRRLALGSADHPDAAATHWAAVVCLWNGGVGGGNAQQNAAELDEALREHLDQWREAPSARQAYPRRVRVLLVLQDWREAAALCEQLGSAELAAAGLLPSYASAVIALRGEADSQELLRHATNFLQPAVTGPENQWPTEWDPSQRQAALTLARIHLAYGAAGPRYPYRLLAASATGAPRPTAAWDLAALPSMLQAAAAVGDWEVARQVAARASRQPTSALRPVVVELSRQVAANPSEDAALELLADFTQGDDLPDDPGWLQRGRLLVRARRGDADAADQLAAEPPAGSTPRGDDRRLAAQTLAKQADEESQQRALSLWTQLERPASKGSREFHEARVARIELLDRLGRREEAAKLWRLTEALYKPPADERLRARREELARRLGAPR</sequence>
<evidence type="ECO:0000256" key="2">
    <source>
        <dbReference type="SAM" id="SignalP"/>
    </source>
</evidence>
<name>A0A5C5YFK3_9BACT</name>
<dbReference type="EMBL" id="SJPO01000010">
    <property type="protein sequence ID" value="TWT73583.1"/>
    <property type="molecule type" value="Genomic_DNA"/>
</dbReference>
<dbReference type="AlphaFoldDB" id="A0A5C5YFK3"/>
<feature type="chain" id="PRO_5022763926" description="Tetratricopeptide repeat protein" evidence="2">
    <location>
        <begin position="24"/>
        <end position="478"/>
    </location>
</feature>
<protein>
    <recommendedName>
        <fullName evidence="5">Tetratricopeptide repeat protein</fullName>
    </recommendedName>
</protein>
<dbReference type="Proteomes" id="UP000318478">
    <property type="component" value="Unassembled WGS sequence"/>
</dbReference>
<dbReference type="RefSeq" id="WP_146590045.1">
    <property type="nucleotide sequence ID" value="NZ_SJPO01000010.1"/>
</dbReference>
<feature type="signal peptide" evidence="2">
    <location>
        <begin position="1"/>
        <end position="23"/>
    </location>
</feature>
<evidence type="ECO:0008006" key="5">
    <source>
        <dbReference type="Google" id="ProtNLM"/>
    </source>
</evidence>
<keyword evidence="2" id="KW-0732">Signal</keyword>
<evidence type="ECO:0000256" key="1">
    <source>
        <dbReference type="SAM" id="MobiDB-lite"/>
    </source>
</evidence>
<reference evidence="3 4" key="1">
    <citation type="submission" date="2019-02" db="EMBL/GenBank/DDBJ databases">
        <title>Deep-cultivation of Planctomycetes and their phenomic and genomic characterization uncovers novel biology.</title>
        <authorList>
            <person name="Wiegand S."/>
            <person name="Jogler M."/>
            <person name="Boedeker C."/>
            <person name="Pinto D."/>
            <person name="Vollmers J."/>
            <person name="Rivas-Marin E."/>
            <person name="Kohn T."/>
            <person name="Peeters S.H."/>
            <person name="Heuer A."/>
            <person name="Rast P."/>
            <person name="Oberbeckmann S."/>
            <person name="Bunk B."/>
            <person name="Jeske O."/>
            <person name="Meyerdierks A."/>
            <person name="Storesund J.E."/>
            <person name="Kallscheuer N."/>
            <person name="Luecker S."/>
            <person name="Lage O.M."/>
            <person name="Pohl T."/>
            <person name="Merkel B.J."/>
            <person name="Hornburger P."/>
            <person name="Mueller R.-W."/>
            <person name="Bruemmer F."/>
            <person name="Labrenz M."/>
            <person name="Spormann A.M."/>
            <person name="Op Den Camp H."/>
            <person name="Overmann J."/>
            <person name="Amann R."/>
            <person name="Jetten M.S.M."/>
            <person name="Mascher T."/>
            <person name="Medema M.H."/>
            <person name="Devos D.P."/>
            <person name="Kaster A.-K."/>
            <person name="Ovreas L."/>
            <person name="Rohde M."/>
            <person name="Galperin M.Y."/>
            <person name="Jogler C."/>
        </authorList>
    </citation>
    <scope>NUCLEOTIDE SEQUENCE [LARGE SCALE GENOMIC DNA]</scope>
    <source>
        <strain evidence="3 4">Pla123a</strain>
    </source>
</reference>
<dbReference type="OrthoDB" id="274750at2"/>